<evidence type="ECO:0000313" key="1">
    <source>
        <dbReference type="EMBL" id="KIW34681.1"/>
    </source>
</evidence>
<dbReference type="GeneID" id="27340639"/>
<dbReference type="RefSeq" id="XP_016254897.1">
    <property type="nucleotide sequence ID" value="XM_016387969.1"/>
</dbReference>
<dbReference type="AlphaFoldDB" id="A0A0D2A323"/>
<gene>
    <name evidence="1" type="ORF">PV07_01445</name>
</gene>
<organism evidence="1 2">
    <name type="scientific">Cladophialophora immunda</name>
    <dbReference type="NCBI Taxonomy" id="569365"/>
    <lineage>
        <taxon>Eukaryota</taxon>
        <taxon>Fungi</taxon>
        <taxon>Dikarya</taxon>
        <taxon>Ascomycota</taxon>
        <taxon>Pezizomycotina</taxon>
        <taxon>Eurotiomycetes</taxon>
        <taxon>Chaetothyriomycetidae</taxon>
        <taxon>Chaetothyriales</taxon>
        <taxon>Herpotrichiellaceae</taxon>
        <taxon>Cladophialophora</taxon>
    </lineage>
</organism>
<proteinExistence type="predicted"/>
<protein>
    <submittedName>
        <fullName evidence="1">Uncharacterized protein</fullName>
    </submittedName>
</protein>
<sequence>MKSPGCVERDSVLQEQSRSFRGRLWTSLTLGGSKELARWLRVLGTVLVLLALLFPCRWSDILVACLSLTTVPGATQQSPHLTLKGLLVLFPSCPSQGHRSKYGERKGQETESERVRVFSSPETKNVARSHWNAVSEKYTHLRRTHRKPHQTRIKNATHGCTSHDSVTRNVGSLPLRGIVLISPFSEQAATTDGILPCLGPRATGDVVINLFLQLQDGIWIFHRRPCPALGRGLSAYSFAQHHEPQLHWAIAATPAVTLLTREVSRVPGVLLR</sequence>
<dbReference type="Proteomes" id="UP000054466">
    <property type="component" value="Unassembled WGS sequence"/>
</dbReference>
<accession>A0A0D2A323</accession>
<name>A0A0D2A323_9EURO</name>
<dbReference type="HOGENOM" id="CLU_1023088_0_0_1"/>
<evidence type="ECO:0000313" key="2">
    <source>
        <dbReference type="Proteomes" id="UP000054466"/>
    </source>
</evidence>
<dbReference type="EMBL" id="KN847040">
    <property type="protein sequence ID" value="KIW34681.1"/>
    <property type="molecule type" value="Genomic_DNA"/>
</dbReference>
<reference evidence="1 2" key="1">
    <citation type="submission" date="2015-01" db="EMBL/GenBank/DDBJ databases">
        <title>The Genome Sequence of Cladophialophora immunda CBS83496.</title>
        <authorList>
            <consortium name="The Broad Institute Genomics Platform"/>
            <person name="Cuomo C."/>
            <person name="de Hoog S."/>
            <person name="Gorbushina A."/>
            <person name="Stielow B."/>
            <person name="Teixiera M."/>
            <person name="Abouelleil A."/>
            <person name="Chapman S.B."/>
            <person name="Priest M."/>
            <person name="Young S.K."/>
            <person name="Wortman J."/>
            <person name="Nusbaum C."/>
            <person name="Birren B."/>
        </authorList>
    </citation>
    <scope>NUCLEOTIDE SEQUENCE [LARGE SCALE GENOMIC DNA]</scope>
    <source>
        <strain evidence="1 2">CBS 83496</strain>
    </source>
</reference>
<dbReference type="VEuPathDB" id="FungiDB:PV07_01445"/>
<keyword evidence="2" id="KW-1185">Reference proteome</keyword>